<evidence type="ECO:0000256" key="6">
    <source>
        <dbReference type="ARBA" id="ARBA00022824"/>
    </source>
</evidence>
<keyword evidence="6" id="KW-0256">Endoplasmic reticulum</keyword>
<evidence type="ECO:0000313" key="16">
    <source>
        <dbReference type="RefSeq" id="XP_018494445.1"/>
    </source>
</evidence>
<accession>A0AAJ7L590</accession>
<evidence type="ECO:0000256" key="5">
    <source>
        <dbReference type="ARBA" id="ARBA00022801"/>
    </source>
</evidence>
<evidence type="ECO:0000256" key="2">
    <source>
        <dbReference type="ARBA" id="ARBA00006897"/>
    </source>
</evidence>
<dbReference type="RefSeq" id="XP_018494445.1">
    <property type="nucleotide sequence ID" value="XM_018638929.1"/>
</dbReference>
<evidence type="ECO:0000313" key="15">
    <source>
        <dbReference type="Proteomes" id="UP000694867"/>
    </source>
</evidence>
<evidence type="ECO:0000256" key="10">
    <source>
        <dbReference type="ARBA" id="ARBA00047280"/>
    </source>
</evidence>
<evidence type="ECO:0000256" key="1">
    <source>
        <dbReference type="ARBA" id="ARBA00004477"/>
    </source>
</evidence>
<dbReference type="AlphaFoldDB" id="A0AAJ7L590"/>
<reference evidence="16" key="1">
    <citation type="submission" date="2025-08" db="UniProtKB">
        <authorList>
            <consortium name="RefSeq"/>
        </authorList>
    </citation>
    <scope>IDENTIFICATION</scope>
</reference>
<evidence type="ECO:0000256" key="12">
    <source>
        <dbReference type="ARBA" id="ARBA00049763"/>
    </source>
</evidence>
<dbReference type="GO" id="GO:0071586">
    <property type="term" value="P:CAAX-box protein processing"/>
    <property type="evidence" value="ECO:0007669"/>
    <property type="project" value="InterPro"/>
</dbReference>
<dbReference type="PANTHER" id="PTHR13046">
    <property type="entry name" value="PROTEASE U48 CAAX PRENYL PROTEASE RCE1"/>
    <property type="match status" value="1"/>
</dbReference>
<dbReference type="GO" id="GO:0004222">
    <property type="term" value="F:metalloendopeptidase activity"/>
    <property type="evidence" value="ECO:0007669"/>
    <property type="project" value="InterPro"/>
</dbReference>
<evidence type="ECO:0000256" key="11">
    <source>
        <dbReference type="ARBA" id="ARBA00049729"/>
    </source>
</evidence>
<comment type="catalytic activity">
    <reaction evidence="10">
        <text>Hydrolyzes the peptide bond -P2-(S-farnesyl or geranylgeranyl)C-P1'-P2'-P3'-COOH where P1' and P2' are amino acids with aliphatic sidechains and P3' is any C-terminal residue.</text>
        <dbReference type="EC" id="3.4.26.1"/>
    </reaction>
</comment>
<keyword evidence="5" id="KW-0378">Hydrolase</keyword>
<gene>
    <name evidence="16" type="primary">LOC108864049</name>
</gene>
<evidence type="ECO:0000256" key="9">
    <source>
        <dbReference type="ARBA" id="ARBA00032607"/>
    </source>
</evidence>
<dbReference type="PANTHER" id="PTHR13046:SF0">
    <property type="entry name" value="CAAX PRENYL PROTEASE 2"/>
    <property type="match status" value="1"/>
</dbReference>
<dbReference type="CTD" id="44002"/>
<protein>
    <recommendedName>
        <fullName evidence="12">CAAX prenyl protease 2</fullName>
        <ecNumber evidence="11">3.4.26.1</ecNumber>
    </recommendedName>
    <alternativeName>
        <fullName evidence="9">Farnesylated proteins-converting enzyme 2</fullName>
    </alternativeName>
</protein>
<keyword evidence="7 13" id="KW-1133">Transmembrane helix</keyword>
<dbReference type="GeneID" id="108864049"/>
<feature type="domain" description="CAAX prenyl protease 2/Lysostaphin resistance protein A-like" evidence="14">
    <location>
        <begin position="122"/>
        <end position="224"/>
    </location>
</feature>
<dbReference type="InterPro" id="IPR039731">
    <property type="entry name" value="Rce1"/>
</dbReference>
<keyword evidence="4 13" id="KW-0812">Transmembrane</keyword>
<dbReference type="InterPro" id="IPR003675">
    <property type="entry name" value="Rce1/LyrA-like_dom"/>
</dbReference>
<feature type="transmembrane region" description="Helical" evidence="13">
    <location>
        <begin position="75"/>
        <end position="101"/>
    </location>
</feature>
<feature type="transmembrane region" description="Helical" evidence="13">
    <location>
        <begin position="236"/>
        <end position="255"/>
    </location>
</feature>
<dbReference type="EC" id="3.4.26.1" evidence="11"/>
<name>A0AAJ7L590_9ACAR</name>
<evidence type="ECO:0000256" key="7">
    <source>
        <dbReference type="ARBA" id="ARBA00022989"/>
    </source>
</evidence>
<evidence type="ECO:0000256" key="13">
    <source>
        <dbReference type="SAM" id="Phobius"/>
    </source>
</evidence>
<proteinExistence type="inferred from homology"/>
<comment type="subcellular location">
    <subcellularLocation>
        <location evidence="1">Endoplasmic reticulum membrane</location>
        <topology evidence="1">Multi-pass membrane protein</topology>
    </subcellularLocation>
</comment>
<evidence type="ECO:0000256" key="8">
    <source>
        <dbReference type="ARBA" id="ARBA00023136"/>
    </source>
</evidence>
<dbReference type="Pfam" id="PF02517">
    <property type="entry name" value="Rce1-like"/>
    <property type="match status" value="1"/>
</dbReference>
<keyword evidence="15" id="KW-1185">Reference proteome</keyword>
<organism evidence="15 16">
    <name type="scientific">Galendromus occidentalis</name>
    <name type="common">western predatory mite</name>
    <dbReference type="NCBI Taxonomy" id="34638"/>
    <lineage>
        <taxon>Eukaryota</taxon>
        <taxon>Metazoa</taxon>
        <taxon>Ecdysozoa</taxon>
        <taxon>Arthropoda</taxon>
        <taxon>Chelicerata</taxon>
        <taxon>Arachnida</taxon>
        <taxon>Acari</taxon>
        <taxon>Parasitiformes</taxon>
        <taxon>Mesostigmata</taxon>
        <taxon>Gamasina</taxon>
        <taxon>Phytoseioidea</taxon>
        <taxon>Phytoseiidae</taxon>
        <taxon>Typhlodrominae</taxon>
        <taxon>Galendromus</taxon>
    </lineage>
</organism>
<feature type="transmembrane region" description="Helical" evidence="13">
    <location>
        <begin position="43"/>
        <end position="63"/>
    </location>
</feature>
<dbReference type="GO" id="GO:0005789">
    <property type="term" value="C:endoplasmic reticulum membrane"/>
    <property type="evidence" value="ECO:0007669"/>
    <property type="project" value="UniProtKB-SubCell"/>
</dbReference>
<keyword evidence="8 13" id="KW-0472">Membrane</keyword>
<keyword evidence="3 16" id="KW-0645">Protease</keyword>
<evidence type="ECO:0000256" key="4">
    <source>
        <dbReference type="ARBA" id="ARBA00022692"/>
    </source>
</evidence>
<comment type="similarity">
    <text evidence="2">Belongs to the peptidase U48 family.</text>
</comment>
<evidence type="ECO:0000256" key="3">
    <source>
        <dbReference type="ARBA" id="ARBA00022670"/>
    </source>
</evidence>
<feature type="transmembrane region" description="Helical" evidence="13">
    <location>
        <begin position="5"/>
        <end position="23"/>
    </location>
</feature>
<feature type="transmembrane region" description="Helical" evidence="13">
    <location>
        <begin position="146"/>
        <end position="166"/>
    </location>
</feature>
<dbReference type="KEGG" id="goe:108864049"/>
<dbReference type="Proteomes" id="UP000694867">
    <property type="component" value="Unplaced"/>
</dbReference>
<evidence type="ECO:0000259" key="14">
    <source>
        <dbReference type="Pfam" id="PF02517"/>
    </source>
</evidence>
<sequence length="268" mass="30095">MLQALACAVGIALAFLVVIYVGIDGRQRNEPSVAKLRCVRVLLLSLITPVFVYFVHDASFYSVSFRELLGIRADGLLPASVLPLALTMLFYLAPIVTHFVLDRYYTLLIEPHFWKESLTDPLWVRDHICAPFVEEVCFRACLLPLLYPHFGGLGSAIVGPVLFGLCHLHHVVERVPRFGLLNAVKVTASQLLVTTLFGIYTSFLFLRTGHILPCILVHAFCNYMGVPQLPAAERSWLWLLYAFGIAGWCFLLRPLTDPDLYSNSIFIN</sequence>